<feature type="region of interest" description="Disordered" evidence="1">
    <location>
        <begin position="14"/>
        <end position="127"/>
    </location>
</feature>
<keyword evidence="3" id="KW-1185">Reference proteome</keyword>
<feature type="compositionally biased region" description="Basic residues" evidence="1">
    <location>
        <begin position="30"/>
        <end position="42"/>
    </location>
</feature>
<sequence length="242" mass="25629">MWAAADQARWAAAELLRGTSASEMTGPRGCGRRRTKRSRGGSRRVMAGKTRGSPGAGSVQVQAQDSAAGRETPDRGRRAGAEEKKVGPGGPAPRGLTPSLERALPGPPPYPASRPPWGLRERQRSSRGRRVWGLCPRGPVRFQCRGCDPETAGPVGIAWARPRTIHSLPAGPVVETERSGRLPPTTGLGGKEVETSMMREPLIGCLLHVPTGGIKPATRAPSVRSPALSTGPNQLGRGLFFF</sequence>
<gene>
    <name evidence="2" type="ORF">D623_10015281</name>
</gene>
<name>S7N8M9_MYOBR</name>
<evidence type="ECO:0000313" key="2">
    <source>
        <dbReference type="EMBL" id="EPQ13604.1"/>
    </source>
</evidence>
<feature type="compositionally biased region" description="Basic and acidic residues" evidence="1">
    <location>
        <begin position="71"/>
        <end position="86"/>
    </location>
</feature>
<proteinExistence type="predicted"/>
<organism evidence="2 3">
    <name type="scientific">Myotis brandtii</name>
    <name type="common">Brandt's bat</name>
    <dbReference type="NCBI Taxonomy" id="109478"/>
    <lineage>
        <taxon>Eukaryota</taxon>
        <taxon>Metazoa</taxon>
        <taxon>Chordata</taxon>
        <taxon>Craniata</taxon>
        <taxon>Vertebrata</taxon>
        <taxon>Euteleostomi</taxon>
        <taxon>Mammalia</taxon>
        <taxon>Eutheria</taxon>
        <taxon>Laurasiatheria</taxon>
        <taxon>Chiroptera</taxon>
        <taxon>Yangochiroptera</taxon>
        <taxon>Vespertilionidae</taxon>
        <taxon>Myotis</taxon>
    </lineage>
</organism>
<dbReference type="Proteomes" id="UP000052978">
    <property type="component" value="Unassembled WGS sequence"/>
</dbReference>
<feature type="compositionally biased region" description="Pro residues" evidence="1">
    <location>
        <begin position="105"/>
        <end position="114"/>
    </location>
</feature>
<protein>
    <submittedName>
        <fullName evidence="2">Uncharacterized protein</fullName>
    </submittedName>
</protein>
<reference evidence="2 3" key="1">
    <citation type="journal article" date="2013" name="Nat. Commun.">
        <title>Genome analysis reveals insights into physiology and longevity of the Brandt's bat Myotis brandtii.</title>
        <authorList>
            <person name="Seim I."/>
            <person name="Fang X."/>
            <person name="Xiong Z."/>
            <person name="Lobanov A.V."/>
            <person name="Huang Z."/>
            <person name="Ma S."/>
            <person name="Feng Y."/>
            <person name="Turanov A.A."/>
            <person name="Zhu Y."/>
            <person name="Lenz T.L."/>
            <person name="Gerashchenko M.V."/>
            <person name="Fan D."/>
            <person name="Hee Yim S."/>
            <person name="Yao X."/>
            <person name="Jordan D."/>
            <person name="Xiong Y."/>
            <person name="Ma Y."/>
            <person name="Lyapunov A.N."/>
            <person name="Chen G."/>
            <person name="Kulakova O.I."/>
            <person name="Sun Y."/>
            <person name="Lee S.G."/>
            <person name="Bronson R.T."/>
            <person name="Moskalev A.A."/>
            <person name="Sunyaev S.R."/>
            <person name="Zhang G."/>
            <person name="Krogh A."/>
            <person name="Wang J."/>
            <person name="Gladyshev V.N."/>
        </authorList>
    </citation>
    <scope>NUCLEOTIDE SEQUENCE [LARGE SCALE GENOMIC DNA]</scope>
</reference>
<dbReference type="EMBL" id="KE163747">
    <property type="protein sequence ID" value="EPQ13604.1"/>
    <property type="molecule type" value="Genomic_DNA"/>
</dbReference>
<evidence type="ECO:0000313" key="3">
    <source>
        <dbReference type="Proteomes" id="UP000052978"/>
    </source>
</evidence>
<evidence type="ECO:0000256" key="1">
    <source>
        <dbReference type="SAM" id="MobiDB-lite"/>
    </source>
</evidence>
<accession>S7N8M9</accession>
<dbReference type="AlphaFoldDB" id="S7N8M9"/>